<evidence type="ECO:0000313" key="1">
    <source>
        <dbReference type="EMBL" id="KAH9828570.1"/>
    </source>
</evidence>
<feature type="non-terminal residue" evidence="1">
    <location>
        <position position="1"/>
    </location>
</feature>
<sequence length="397" mass="43911">EQDVAAHAILECQEFWDSRDSICPPVPQPFDFISLIYALAHESVVRQAPDGRLSVLLNGDGSTDPGAADPASMGNVICWLLAGGGGTQATRSTGVDSFHAARNAASSTLRDAVEKQYRYIIMSCPRASGTFSHRIDCKQIWSETVYMLPPFLVLQAPSGEWSHIYDFDAQDFKRKAWWGVGNGWACCGIVRVLGMLVRPQAAETSRNNVDRRFELSRTIAGNAANMPLIRQCGSILLLTLRACLKHMRPDGLFHDILDDRSTFVETNLPQMLAYTIFCLALLRRHASGFQLSGPCYLPELGDDEMNGWLHTAEQMRKVAAVGKRDGWGFARDVCGSPRFDKAGTVAEGQAWAMMMEVARTEWRLVRSRVPPIESGLFSSSEPSVRLVRYPVVAVIDV</sequence>
<comment type="caution">
    <text evidence="1">The sequence shown here is derived from an EMBL/GenBank/DDBJ whole genome shotgun (WGS) entry which is preliminary data.</text>
</comment>
<dbReference type="Proteomes" id="UP000814176">
    <property type="component" value="Unassembled WGS sequence"/>
</dbReference>
<dbReference type="PANTHER" id="PTHR41814">
    <property type="entry name" value="EXPRESSED PROTEIN"/>
    <property type="match status" value="1"/>
</dbReference>
<reference evidence="1 2" key="1">
    <citation type="journal article" date="2021" name="Environ. Microbiol.">
        <title>Gene family expansions and transcriptome signatures uncover fungal adaptations to wood decay.</title>
        <authorList>
            <person name="Hage H."/>
            <person name="Miyauchi S."/>
            <person name="Viragh M."/>
            <person name="Drula E."/>
            <person name="Min B."/>
            <person name="Chaduli D."/>
            <person name="Navarro D."/>
            <person name="Favel A."/>
            <person name="Norest M."/>
            <person name="Lesage-Meessen L."/>
            <person name="Balint B."/>
            <person name="Merenyi Z."/>
            <person name="de Eugenio L."/>
            <person name="Morin E."/>
            <person name="Martinez A.T."/>
            <person name="Baldrian P."/>
            <person name="Stursova M."/>
            <person name="Martinez M.J."/>
            <person name="Novotny C."/>
            <person name="Magnuson J.K."/>
            <person name="Spatafora J.W."/>
            <person name="Maurice S."/>
            <person name="Pangilinan J."/>
            <person name="Andreopoulos W."/>
            <person name="LaButti K."/>
            <person name="Hundley H."/>
            <person name="Na H."/>
            <person name="Kuo A."/>
            <person name="Barry K."/>
            <person name="Lipzen A."/>
            <person name="Henrissat B."/>
            <person name="Riley R."/>
            <person name="Ahrendt S."/>
            <person name="Nagy L.G."/>
            <person name="Grigoriev I.V."/>
            <person name="Martin F."/>
            <person name="Rosso M.N."/>
        </authorList>
    </citation>
    <scope>NUCLEOTIDE SEQUENCE [LARGE SCALE GENOMIC DNA]</scope>
    <source>
        <strain evidence="1 2">CIRM-BRFM 1785</strain>
    </source>
</reference>
<evidence type="ECO:0000313" key="2">
    <source>
        <dbReference type="Proteomes" id="UP000814176"/>
    </source>
</evidence>
<protein>
    <submittedName>
        <fullName evidence="1">Uncharacterized protein</fullName>
    </submittedName>
</protein>
<gene>
    <name evidence="1" type="ORF">C8Q71DRAFT_719228</name>
</gene>
<proteinExistence type="predicted"/>
<dbReference type="Gene3D" id="1.50.10.10">
    <property type="match status" value="1"/>
</dbReference>
<dbReference type="EMBL" id="JADCUA010000062">
    <property type="protein sequence ID" value="KAH9828570.1"/>
    <property type="molecule type" value="Genomic_DNA"/>
</dbReference>
<organism evidence="1 2">
    <name type="scientific">Rhodofomes roseus</name>
    <dbReference type="NCBI Taxonomy" id="34475"/>
    <lineage>
        <taxon>Eukaryota</taxon>
        <taxon>Fungi</taxon>
        <taxon>Dikarya</taxon>
        <taxon>Basidiomycota</taxon>
        <taxon>Agaricomycotina</taxon>
        <taxon>Agaricomycetes</taxon>
        <taxon>Polyporales</taxon>
        <taxon>Rhodofomes</taxon>
    </lineage>
</organism>
<dbReference type="InterPro" id="IPR012341">
    <property type="entry name" value="6hp_glycosidase-like_sf"/>
</dbReference>
<dbReference type="PANTHER" id="PTHR41814:SF1">
    <property type="entry name" value="CELLULASE"/>
    <property type="match status" value="1"/>
</dbReference>
<accession>A0ABQ8JWZ8</accession>
<keyword evidence="2" id="KW-1185">Reference proteome</keyword>
<dbReference type="RefSeq" id="XP_047772253.1">
    <property type="nucleotide sequence ID" value="XM_047921285.1"/>
</dbReference>
<dbReference type="GeneID" id="72002017"/>
<name>A0ABQ8JWZ8_9APHY</name>